<dbReference type="EC" id="3.1.-.-" evidence="2"/>
<evidence type="ECO:0000313" key="3">
    <source>
        <dbReference type="Proteomes" id="UP001232156"/>
    </source>
</evidence>
<accession>A0ABU1D670</accession>
<dbReference type="EMBL" id="JAUZQE010000015">
    <property type="protein sequence ID" value="MDR4125939.1"/>
    <property type="molecule type" value="Genomic_DNA"/>
</dbReference>
<proteinExistence type="predicted"/>
<dbReference type="Gene3D" id="3.40.50.1820">
    <property type="entry name" value="alpha/beta hydrolase"/>
    <property type="match status" value="1"/>
</dbReference>
<dbReference type="PANTHER" id="PTHR46623:SF6">
    <property type="entry name" value="ALPHA_BETA-HYDROLASES SUPERFAMILY PROTEIN"/>
    <property type="match status" value="1"/>
</dbReference>
<reference evidence="2 3" key="1">
    <citation type="submission" date="2023-08" db="EMBL/GenBank/DDBJ databases">
        <title>Alcaligenaceae gen. nov., a novel taxon isolated from the sludge of Yixing Pesticide Factory.</title>
        <authorList>
            <person name="Ruan L."/>
        </authorList>
    </citation>
    <scope>NUCLEOTIDE SEQUENCE [LARGE SCALE GENOMIC DNA]</scope>
    <source>
        <strain evidence="2 3">LG-2</strain>
    </source>
</reference>
<evidence type="ECO:0000259" key="1">
    <source>
        <dbReference type="Pfam" id="PF01738"/>
    </source>
</evidence>
<gene>
    <name evidence="2" type="ORF">Q8947_08075</name>
</gene>
<dbReference type="PANTHER" id="PTHR46623">
    <property type="entry name" value="CARBOXYMETHYLENEBUTENOLIDASE-RELATED"/>
    <property type="match status" value="1"/>
</dbReference>
<dbReference type="InterPro" id="IPR051049">
    <property type="entry name" value="Dienelactone_hydrolase-like"/>
</dbReference>
<dbReference type="Pfam" id="PF01738">
    <property type="entry name" value="DLH"/>
    <property type="match status" value="1"/>
</dbReference>
<organism evidence="2 3">
    <name type="scientific">Yanghanlia caeni</name>
    <dbReference type="NCBI Taxonomy" id="3064283"/>
    <lineage>
        <taxon>Bacteria</taxon>
        <taxon>Pseudomonadati</taxon>
        <taxon>Pseudomonadota</taxon>
        <taxon>Betaproteobacteria</taxon>
        <taxon>Burkholderiales</taxon>
        <taxon>Alcaligenaceae</taxon>
        <taxon>Yanghanlia</taxon>
    </lineage>
</organism>
<dbReference type="RefSeq" id="WP_165278139.1">
    <property type="nucleotide sequence ID" value="NZ_JAUZQE010000015.1"/>
</dbReference>
<dbReference type="GO" id="GO:0016787">
    <property type="term" value="F:hydrolase activity"/>
    <property type="evidence" value="ECO:0007669"/>
    <property type="project" value="UniProtKB-KW"/>
</dbReference>
<protein>
    <submittedName>
        <fullName evidence="2">Dienelactone hydrolase family protein</fullName>
        <ecNumber evidence="2">3.1.-.-</ecNumber>
    </submittedName>
</protein>
<keyword evidence="2" id="KW-0378">Hydrolase</keyword>
<dbReference type="InterPro" id="IPR029058">
    <property type="entry name" value="AB_hydrolase_fold"/>
</dbReference>
<name>A0ABU1D670_9BURK</name>
<keyword evidence="3" id="KW-1185">Reference proteome</keyword>
<dbReference type="InterPro" id="IPR002925">
    <property type="entry name" value="Dienelactn_hydro"/>
</dbReference>
<comment type="caution">
    <text evidence="2">The sequence shown here is derived from an EMBL/GenBank/DDBJ whole genome shotgun (WGS) entry which is preliminary data.</text>
</comment>
<dbReference type="SUPFAM" id="SSF53474">
    <property type="entry name" value="alpha/beta-Hydrolases"/>
    <property type="match status" value="1"/>
</dbReference>
<dbReference type="Proteomes" id="UP001232156">
    <property type="component" value="Unassembled WGS sequence"/>
</dbReference>
<evidence type="ECO:0000313" key="2">
    <source>
        <dbReference type="EMBL" id="MDR4125939.1"/>
    </source>
</evidence>
<feature type="domain" description="Dienelactone hydrolase" evidence="1">
    <location>
        <begin position="35"/>
        <end position="259"/>
    </location>
</feature>
<sequence>MAYSNITGNNGSTILTNTDGLRHGMVEVPVSDGVMSGYFAAPAAAERSPVILVVQEIFGLHEHIKDICRRLAHEGYFALGLELYQRQGDAAQYSDITELLNDIVAKVPDEQVLADLDAGAQWAAQNGGDIARLGVTGFCWGGRITWLYAAHNPQCKAAVAWYGKLTTGHSPMQKEHPIDVVGRLHGPVLGLYGGQDSSIPMEDVHRMQAALEQGNEAARASRIDVYPESGHAFYADYRPSYHAPDARDAWAKAVEWFDRLLD</sequence>